<gene>
    <name evidence="1" type="ORF">NCTC8271_05072</name>
</gene>
<proteinExistence type="predicted"/>
<protein>
    <submittedName>
        <fullName evidence="1">Uncharacterized protein</fullName>
    </submittedName>
</protein>
<accession>A0A3S4G3L6</accession>
<sequence>MPNIAFEDRAVAFIDVLEFKSVVESSDSGDRAFLEELGETLGAGVPRLDGNVSPSICRDLIPKHISISDSIILSAPLTSDKMSSYLNSEIKRN</sequence>
<evidence type="ECO:0000313" key="2">
    <source>
        <dbReference type="Proteomes" id="UP000273655"/>
    </source>
</evidence>
<name>A0A3S4G3L6_SALET</name>
<organism evidence="1 2">
    <name type="scientific">Salmonella enterica I</name>
    <dbReference type="NCBI Taxonomy" id="59201"/>
    <lineage>
        <taxon>Bacteria</taxon>
        <taxon>Pseudomonadati</taxon>
        <taxon>Pseudomonadota</taxon>
        <taxon>Gammaproteobacteria</taxon>
        <taxon>Enterobacterales</taxon>
        <taxon>Enterobacteriaceae</taxon>
        <taxon>Salmonella</taxon>
    </lineage>
</organism>
<dbReference type="AlphaFoldDB" id="A0A3S4G3L6"/>
<reference evidence="1 2" key="1">
    <citation type="submission" date="2018-12" db="EMBL/GenBank/DDBJ databases">
        <authorList>
            <consortium name="Pathogen Informatics"/>
        </authorList>
    </citation>
    <scope>NUCLEOTIDE SEQUENCE [LARGE SCALE GENOMIC DNA]</scope>
    <source>
        <strain evidence="1 2">NCTC8271</strain>
    </source>
</reference>
<evidence type="ECO:0000313" key="1">
    <source>
        <dbReference type="EMBL" id="VEA42904.1"/>
    </source>
</evidence>
<dbReference type="Proteomes" id="UP000273655">
    <property type="component" value="Chromosome 1"/>
</dbReference>
<dbReference type="EMBL" id="LR134148">
    <property type="protein sequence ID" value="VEA42904.1"/>
    <property type="molecule type" value="Genomic_DNA"/>
</dbReference>
<dbReference type="RefSeq" id="WP_139767513.1">
    <property type="nucleotide sequence ID" value="NZ_NBOX01000001.1"/>
</dbReference>